<evidence type="ECO:0000313" key="2">
    <source>
        <dbReference type="EMBL" id="CAL4085805.1"/>
    </source>
</evidence>
<accession>A0AAV2QGU4</accession>
<sequence length="193" mass="20579">TTTDTNERYSQHSTPDIRINIMNSRAIIALMLCGTLAAVDSTIIIGTVSAASVVAAVALGALAVLKGALIGAVIGRRGKRDLTAQQQDEAVEASLNVAQQIDSFGCVSKLLCEIEAVPEDQLSQAGLTFKNAFGNTDSINFHKLKSSKGIYDLALTFGAKLAKNNPKLCDQLFNKCTLPQEELFALLESQFTC</sequence>
<feature type="transmembrane region" description="Helical" evidence="1">
    <location>
        <begin position="51"/>
        <end position="74"/>
    </location>
</feature>
<organism evidence="2 3">
    <name type="scientific">Meganyctiphanes norvegica</name>
    <name type="common">Northern krill</name>
    <name type="synonym">Thysanopoda norvegica</name>
    <dbReference type="NCBI Taxonomy" id="48144"/>
    <lineage>
        <taxon>Eukaryota</taxon>
        <taxon>Metazoa</taxon>
        <taxon>Ecdysozoa</taxon>
        <taxon>Arthropoda</taxon>
        <taxon>Crustacea</taxon>
        <taxon>Multicrustacea</taxon>
        <taxon>Malacostraca</taxon>
        <taxon>Eumalacostraca</taxon>
        <taxon>Eucarida</taxon>
        <taxon>Euphausiacea</taxon>
        <taxon>Euphausiidae</taxon>
        <taxon>Meganyctiphanes</taxon>
    </lineage>
</organism>
<feature type="transmembrane region" description="Helical" evidence="1">
    <location>
        <begin position="26"/>
        <end position="45"/>
    </location>
</feature>
<keyword evidence="3" id="KW-1185">Reference proteome</keyword>
<reference evidence="2 3" key="1">
    <citation type="submission" date="2024-05" db="EMBL/GenBank/DDBJ databases">
        <authorList>
            <person name="Wallberg A."/>
        </authorList>
    </citation>
    <scope>NUCLEOTIDE SEQUENCE [LARGE SCALE GENOMIC DNA]</scope>
</reference>
<evidence type="ECO:0000256" key="1">
    <source>
        <dbReference type="SAM" id="Phobius"/>
    </source>
</evidence>
<keyword evidence="1" id="KW-1133">Transmembrane helix</keyword>
<keyword evidence="1" id="KW-0472">Membrane</keyword>
<protein>
    <submittedName>
        <fullName evidence="2">Uncharacterized protein</fullName>
    </submittedName>
</protein>
<name>A0AAV2QGU4_MEGNR</name>
<comment type="caution">
    <text evidence="2">The sequence shown here is derived from an EMBL/GenBank/DDBJ whole genome shotgun (WGS) entry which is preliminary data.</text>
</comment>
<gene>
    <name evidence="2" type="ORF">MNOR_LOCUS12816</name>
</gene>
<evidence type="ECO:0000313" key="3">
    <source>
        <dbReference type="Proteomes" id="UP001497623"/>
    </source>
</evidence>
<proteinExistence type="predicted"/>
<dbReference type="EMBL" id="CAXKWB010007148">
    <property type="protein sequence ID" value="CAL4085805.1"/>
    <property type="molecule type" value="Genomic_DNA"/>
</dbReference>
<dbReference type="Proteomes" id="UP001497623">
    <property type="component" value="Unassembled WGS sequence"/>
</dbReference>
<feature type="non-terminal residue" evidence="2">
    <location>
        <position position="1"/>
    </location>
</feature>
<keyword evidence="1" id="KW-0812">Transmembrane</keyword>
<dbReference type="AlphaFoldDB" id="A0AAV2QGU4"/>